<dbReference type="PANTHER" id="PTHR45675">
    <property type="entry name" value="MYB TRANSCRIPTION FACTOR-RELATED-RELATED"/>
    <property type="match status" value="1"/>
</dbReference>
<dbReference type="InterPro" id="IPR009057">
    <property type="entry name" value="Homeodomain-like_sf"/>
</dbReference>
<dbReference type="PANTHER" id="PTHR45675:SF8">
    <property type="entry name" value="TRANSCRIPTION FACTOR MYB27"/>
    <property type="match status" value="1"/>
</dbReference>
<keyword evidence="10" id="KW-1185">Reference proteome</keyword>
<evidence type="ECO:0000256" key="6">
    <source>
        <dbReference type="ARBA" id="ARBA00023242"/>
    </source>
</evidence>
<evidence type="ECO:0000256" key="3">
    <source>
        <dbReference type="ARBA" id="ARBA00023015"/>
    </source>
</evidence>
<evidence type="ECO:0000313" key="10">
    <source>
        <dbReference type="Proteomes" id="UP001642260"/>
    </source>
</evidence>
<dbReference type="InterPro" id="IPR017930">
    <property type="entry name" value="Myb_dom"/>
</dbReference>
<dbReference type="CDD" id="cd00167">
    <property type="entry name" value="SANT"/>
    <property type="match status" value="2"/>
</dbReference>
<protein>
    <submittedName>
        <fullName evidence="9">Uncharacterized protein</fullName>
    </submittedName>
</protein>
<dbReference type="Proteomes" id="UP001642260">
    <property type="component" value="Unassembled WGS sequence"/>
</dbReference>
<proteinExistence type="predicted"/>
<dbReference type="Gene3D" id="1.10.10.60">
    <property type="entry name" value="Homeodomain-like"/>
    <property type="match status" value="2"/>
</dbReference>
<evidence type="ECO:0000256" key="1">
    <source>
        <dbReference type="ARBA" id="ARBA00004123"/>
    </source>
</evidence>
<dbReference type="FunFam" id="1.10.10.60:FF:000741">
    <property type="match status" value="1"/>
</dbReference>
<keyword evidence="3" id="KW-0805">Transcription regulation</keyword>
<dbReference type="PROSITE" id="PS51294">
    <property type="entry name" value="HTH_MYB"/>
    <property type="match status" value="2"/>
</dbReference>
<keyword evidence="6" id="KW-0539">Nucleus</keyword>
<evidence type="ECO:0000256" key="4">
    <source>
        <dbReference type="ARBA" id="ARBA00023125"/>
    </source>
</evidence>
<gene>
    <name evidence="9" type="ORF">ERUC_LOCUS32146</name>
</gene>
<dbReference type="PROSITE" id="PS50090">
    <property type="entry name" value="MYB_LIKE"/>
    <property type="match status" value="2"/>
</dbReference>
<dbReference type="GO" id="GO:0003677">
    <property type="term" value="F:DNA binding"/>
    <property type="evidence" value="ECO:0007669"/>
    <property type="project" value="UniProtKB-KW"/>
</dbReference>
<dbReference type="Pfam" id="PF00249">
    <property type="entry name" value="Myb_DNA-binding"/>
    <property type="match status" value="2"/>
</dbReference>
<dbReference type="SUPFAM" id="SSF46689">
    <property type="entry name" value="Homeodomain-like"/>
    <property type="match status" value="1"/>
</dbReference>
<keyword evidence="2" id="KW-0677">Repeat</keyword>
<dbReference type="GO" id="GO:0005634">
    <property type="term" value="C:nucleus"/>
    <property type="evidence" value="ECO:0007669"/>
    <property type="project" value="UniProtKB-SubCell"/>
</dbReference>
<evidence type="ECO:0000256" key="2">
    <source>
        <dbReference type="ARBA" id="ARBA00022737"/>
    </source>
</evidence>
<organism evidence="9 10">
    <name type="scientific">Eruca vesicaria subsp. sativa</name>
    <name type="common">Garden rocket</name>
    <name type="synonym">Eruca sativa</name>
    <dbReference type="NCBI Taxonomy" id="29727"/>
    <lineage>
        <taxon>Eukaryota</taxon>
        <taxon>Viridiplantae</taxon>
        <taxon>Streptophyta</taxon>
        <taxon>Embryophyta</taxon>
        <taxon>Tracheophyta</taxon>
        <taxon>Spermatophyta</taxon>
        <taxon>Magnoliopsida</taxon>
        <taxon>eudicotyledons</taxon>
        <taxon>Gunneridae</taxon>
        <taxon>Pentapetalae</taxon>
        <taxon>rosids</taxon>
        <taxon>malvids</taxon>
        <taxon>Brassicales</taxon>
        <taxon>Brassicaceae</taxon>
        <taxon>Brassiceae</taxon>
        <taxon>Eruca</taxon>
    </lineage>
</organism>
<sequence>MDCKKEGALRRGPWLEEEDARLVKFVTLMGEHRWDSLARVSGLKRNGKSCRLRWINYLNPSLKRGPMSKEEEIIIFQLHALWGNKWSKIARRLPGRTDNEIKNYWRTHLRKKVEAQNNDKIIDWRGNKGEEMLRKYKESEITWTRTTTREHGFEETVKEDKQINMESDKETNGLICEREHFGVMNSPYENRIFDWIFKTSIDQSDANILEDHSSSSSDNSINSNDGSWWFQETIDFEEFPCSLWS</sequence>
<dbReference type="EMBL" id="CAKOAT010456265">
    <property type="protein sequence ID" value="CAH8375220.1"/>
    <property type="molecule type" value="Genomic_DNA"/>
</dbReference>
<dbReference type="SMART" id="SM00717">
    <property type="entry name" value="SANT"/>
    <property type="match status" value="2"/>
</dbReference>
<keyword evidence="5" id="KW-0804">Transcription</keyword>
<feature type="domain" description="Myb-like" evidence="7">
    <location>
        <begin position="59"/>
        <end position="109"/>
    </location>
</feature>
<feature type="domain" description="HTH myb-type" evidence="8">
    <location>
        <begin position="9"/>
        <end position="58"/>
    </location>
</feature>
<feature type="domain" description="Myb-like" evidence="7">
    <location>
        <begin position="6"/>
        <end position="58"/>
    </location>
</feature>
<name>A0ABC8L861_ERUVS</name>
<comment type="caution">
    <text evidence="9">The sequence shown here is derived from an EMBL/GenBank/DDBJ whole genome shotgun (WGS) entry which is preliminary data.</text>
</comment>
<evidence type="ECO:0000259" key="8">
    <source>
        <dbReference type="PROSITE" id="PS51294"/>
    </source>
</evidence>
<dbReference type="InterPro" id="IPR001005">
    <property type="entry name" value="SANT/Myb"/>
</dbReference>
<evidence type="ECO:0000259" key="7">
    <source>
        <dbReference type="PROSITE" id="PS50090"/>
    </source>
</evidence>
<keyword evidence="4" id="KW-0238">DNA-binding</keyword>
<dbReference type="FunFam" id="1.10.10.60:FF:000011">
    <property type="entry name" value="Myb transcription factor"/>
    <property type="match status" value="1"/>
</dbReference>
<dbReference type="InterPro" id="IPR044676">
    <property type="entry name" value="EOBI/EOBII-like_plant"/>
</dbReference>
<comment type="subcellular location">
    <subcellularLocation>
        <location evidence="1">Nucleus</location>
    </subcellularLocation>
</comment>
<feature type="domain" description="HTH myb-type" evidence="8">
    <location>
        <begin position="59"/>
        <end position="113"/>
    </location>
</feature>
<dbReference type="AlphaFoldDB" id="A0ABC8L861"/>
<evidence type="ECO:0000313" key="9">
    <source>
        <dbReference type="EMBL" id="CAH8375220.1"/>
    </source>
</evidence>
<accession>A0ABC8L861</accession>
<evidence type="ECO:0000256" key="5">
    <source>
        <dbReference type="ARBA" id="ARBA00023163"/>
    </source>
</evidence>
<reference evidence="9 10" key="1">
    <citation type="submission" date="2022-03" db="EMBL/GenBank/DDBJ databases">
        <authorList>
            <person name="Macdonald S."/>
            <person name="Ahmed S."/>
            <person name="Newling K."/>
        </authorList>
    </citation>
    <scope>NUCLEOTIDE SEQUENCE [LARGE SCALE GENOMIC DNA]</scope>
</reference>